<proteinExistence type="predicted"/>
<sequence length="81" mass="9757">LKRAARRGMPMRYADRFIRQCYPILTRFIADYKEQVILTEVKLGQYYIMCYILPYKRGNLLSTISGKWPRRTHKSTIKQLK</sequence>
<evidence type="ECO:0000313" key="1">
    <source>
        <dbReference type="EMBL" id="OCK86542.1"/>
    </source>
</evidence>
<protein>
    <submittedName>
        <fullName evidence="1">Uncharacterized protein</fullName>
    </submittedName>
</protein>
<keyword evidence="2" id="KW-1185">Reference proteome</keyword>
<feature type="non-terminal residue" evidence="1">
    <location>
        <position position="1"/>
    </location>
</feature>
<gene>
    <name evidence="1" type="ORF">K441DRAFT_599202</name>
</gene>
<organism evidence="1 2">
    <name type="scientific">Cenococcum geophilum 1.58</name>
    <dbReference type="NCBI Taxonomy" id="794803"/>
    <lineage>
        <taxon>Eukaryota</taxon>
        <taxon>Fungi</taxon>
        <taxon>Dikarya</taxon>
        <taxon>Ascomycota</taxon>
        <taxon>Pezizomycotina</taxon>
        <taxon>Dothideomycetes</taxon>
        <taxon>Pleosporomycetidae</taxon>
        <taxon>Gloniales</taxon>
        <taxon>Gloniaceae</taxon>
        <taxon>Cenococcum</taxon>
    </lineage>
</organism>
<reference evidence="1 2" key="1">
    <citation type="journal article" date="2016" name="Nat. Commun.">
        <title>Ectomycorrhizal ecology is imprinted in the genome of the dominant symbiotic fungus Cenococcum geophilum.</title>
        <authorList>
            <consortium name="DOE Joint Genome Institute"/>
            <person name="Peter M."/>
            <person name="Kohler A."/>
            <person name="Ohm R.A."/>
            <person name="Kuo A."/>
            <person name="Krutzmann J."/>
            <person name="Morin E."/>
            <person name="Arend M."/>
            <person name="Barry K.W."/>
            <person name="Binder M."/>
            <person name="Choi C."/>
            <person name="Clum A."/>
            <person name="Copeland A."/>
            <person name="Grisel N."/>
            <person name="Haridas S."/>
            <person name="Kipfer T."/>
            <person name="LaButti K."/>
            <person name="Lindquist E."/>
            <person name="Lipzen A."/>
            <person name="Maire R."/>
            <person name="Meier B."/>
            <person name="Mihaltcheva S."/>
            <person name="Molinier V."/>
            <person name="Murat C."/>
            <person name="Poggeler S."/>
            <person name="Quandt C.A."/>
            <person name="Sperisen C."/>
            <person name="Tritt A."/>
            <person name="Tisserant E."/>
            <person name="Crous P.W."/>
            <person name="Henrissat B."/>
            <person name="Nehls U."/>
            <person name="Egli S."/>
            <person name="Spatafora J.W."/>
            <person name="Grigoriev I.V."/>
            <person name="Martin F.M."/>
        </authorList>
    </citation>
    <scope>NUCLEOTIDE SEQUENCE [LARGE SCALE GENOMIC DNA]</scope>
    <source>
        <strain evidence="1 2">1.58</strain>
    </source>
</reference>
<dbReference type="Proteomes" id="UP000250078">
    <property type="component" value="Unassembled WGS sequence"/>
</dbReference>
<accession>A0ACC8EK57</accession>
<name>A0ACC8EK57_9PEZI</name>
<evidence type="ECO:0000313" key="2">
    <source>
        <dbReference type="Proteomes" id="UP000250078"/>
    </source>
</evidence>
<dbReference type="EMBL" id="KV748315">
    <property type="protein sequence ID" value="OCK86542.1"/>
    <property type="molecule type" value="Genomic_DNA"/>
</dbReference>